<feature type="region of interest" description="Disordered" evidence="1">
    <location>
        <begin position="1"/>
        <end position="28"/>
    </location>
</feature>
<protein>
    <submittedName>
        <fullName evidence="2">Uncharacterized protein</fullName>
    </submittedName>
</protein>
<keyword evidence="3" id="KW-1185">Reference proteome</keyword>
<proteinExistence type="predicted"/>
<evidence type="ECO:0000313" key="3">
    <source>
        <dbReference type="Proteomes" id="UP001370348"/>
    </source>
</evidence>
<name>A0ABZ2LK14_9BACT</name>
<dbReference type="RefSeq" id="WP_394820872.1">
    <property type="nucleotide sequence ID" value="NZ_CP089984.1"/>
</dbReference>
<gene>
    <name evidence="2" type="ORF">LZC94_25705</name>
</gene>
<accession>A0ABZ2LK14</accession>
<sequence length="54" mass="5998">MLEELTSNREVSKGKTRPSRRKRATKTTVAAPTVFDRLASALQPALDEIDLAWA</sequence>
<evidence type="ECO:0000256" key="1">
    <source>
        <dbReference type="SAM" id="MobiDB-lite"/>
    </source>
</evidence>
<reference evidence="2 3" key="1">
    <citation type="submission" date="2021-12" db="EMBL/GenBank/DDBJ databases">
        <title>Discovery of the Pendulisporaceae a myxobacterial family with distinct sporulation behavior and unique specialized metabolism.</title>
        <authorList>
            <person name="Garcia R."/>
            <person name="Popoff A."/>
            <person name="Bader C.D."/>
            <person name="Loehr J."/>
            <person name="Walesch S."/>
            <person name="Walt C."/>
            <person name="Boldt J."/>
            <person name="Bunk B."/>
            <person name="Haeckl F.J.F.P.J."/>
            <person name="Gunesch A.P."/>
            <person name="Birkelbach J."/>
            <person name="Nuebel U."/>
            <person name="Pietschmann T."/>
            <person name="Bach T."/>
            <person name="Mueller R."/>
        </authorList>
    </citation>
    <scope>NUCLEOTIDE SEQUENCE [LARGE SCALE GENOMIC DNA]</scope>
    <source>
        <strain evidence="2 3">MSr11954</strain>
    </source>
</reference>
<dbReference type="Proteomes" id="UP001370348">
    <property type="component" value="Chromosome"/>
</dbReference>
<feature type="compositionally biased region" description="Basic residues" evidence="1">
    <location>
        <begin position="14"/>
        <end position="25"/>
    </location>
</feature>
<dbReference type="EMBL" id="CP089984">
    <property type="protein sequence ID" value="WXB11256.1"/>
    <property type="molecule type" value="Genomic_DNA"/>
</dbReference>
<feature type="compositionally biased region" description="Basic and acidic residues" evidence="1">
    <location>
        <begin position="1"/>
        <end position="13"/>
    </location>
</feature>
<organism evidence="2 3">
    <name type="scientific">Pendulispora albinea</name>
    <dbReference type="NCBI Taxonomy" id="2741071"/>
    <lineage>
        <taxon>Bacteria</taxon>
        <taxon>Pseudomonadati</taxon>
        <taxon>Myxococcota</taxon>
        <taxon>Myxococcia</taxon>
        <taxon>Myxococcales</taxon>
        <taxon>Sorangiineae</taxon>
        <taxon>Pendulisporaceae</taxon>
        <taxon>Pendulispora</taxon>
    </lineage>
</organism>
<evidence type="ECO:0000313" key="2">
    <source>
        <dbReference type="EMBL" id="WXB11256.1"/>
    </source>
</evidence>